<evidence type="ECO:0000313" key="6">
    <source>
        <dbReference type="Proteomes" id="UP001589683"/>
    </source>
</evidence>
<dbReference type="EMBL" id="JBHMEA010000038">
    <property type="protein sequence ID" value="MFB9232046.1"/>
    <property type="molecule type" value="Genomic_DNA"/>
</dbReference>
<dbReference type="PANTHER" id="PTHR43201:SF5">
    <property type="entry name" value="MEDIUM-CHAIN ACYL-COA LIGASE ACSF2, MITOCHONDRIAL"/>
    <property type="match status" value="1"/>
</dbReference>
<dbReference type="InterPro" id="IPR025110">
    <property type="entry name" value="AMP-bd_C"/>
</dbReference>
<evidence type="ECO:0000313" key="5">
    <source>
        <dbReference type="EMBL" id="MFB9232046.1"/>
    </source>
</evidence>
<evidence type="ECO:0000259" key="3">
    <source>
        <dbReference type="Pfam" id="PF00501"/>
    </source>
</evidence>
<dbReference type="InterPro" id="IPR042099">
    <property type="entry name" value="ANL_N_sf"/>
</dbReference>
<comment type="similarity">
    <text evidence="1">Belongs to the ATP-dependent AMP-binding enzyme family.</text>
</comment>
<dbReference type="Gene3D" id="3.30.300.30">
    <property type="match status" value="1"/>
</dbReference>
<gene>
    <name evidence="5" type="ORF">ACFFUT_09655</name>
</gene>
<protein>
    <submittedName>
        <fullName evidence="5">AMP-binding protein</fullName>
    </submittedName>
</protein>
<dbReference type="SUPFAM" id="SSF56801">
    <property type="entry name" value="Acetyl-CoA synthetase-like"/>
    <property type="match status" value="1"/>
</dbReference>
<name>A0ABV5JF28_9RHOB</name>
<feature type="domain" description="AMP-dependent synthetase/ligase" evidence="3">
    <location>
        <begin position="40"/>
        <end position="292"/>
    </location>
</feature>
<evidence type="ECO:0000256" key="1">
    <source>
        <dbReference type="ARBA" id="ARBA00006432"/>
    </source>
</evidence>
<dbReference type="RefSeq" id="WP_213890087.1">
    <property type="nucleotide sequence ID" value="NZ_JAGFNU010000008.1"/>
</dbReference>
<organism evidence="5 6">
    <name type="scientific">Pseudohalocynthiibacter aestuariivivens</name>
    <dbReference type="NCBI Taxonomy" id="1591409"/>
    <lineage>
        <taxon>Bacteria</taxon>
        <taxon>Pseudomonadati</taxon>
        <taxon>Pseudomonadota</taxon>
        <taxon>Alphaproteobacteria</taxon>
        <taxon>Rhodobacterales</taxon>
        <taxon>Paracoccaceae</taxon>
        <taxon>Pseudohalocynthiibacter</taxon>
    </lineage>
</organism>
<keyword evidence="2" id="KW-0436">Ligase</keyword>
<dbReference type="Pfam" id="PF00501">
    <property type="entry name" value="AMP-binding"/>
    <property type="match status" value="1"/>
</dbReference>
<sequence>MTVIASDVSTSFTWHDQARIVAPDGSKPSDPASEAISSASSEVCLISDADPVTAIHQIFRACEEGVEFSVVTEVMAGKKSKARTDDDATPYFQCMSSGTTGQPKNIRRTHLSWIRSFEINAASFNLTPTDSYGILGRLSHSLALYSVMEAAHIGADIHILAQLRPDRQIKALAAKETTVLYATPTQLRLLFSAEKLLRPQVLPAVRFIFCGGGNLDQATRENAAALFPNAALHEFYGASETSFITIADVETPVGSVGKAYPGVTVEIRQKEMALKNGVGEVWVKSPFLFDGYGQGDSEDTVWQDGFLSVGEMGWLDDMGNLFIAGRKNRMVTIADQNAFPEEIEKFLLSDPAVPHCCVLPRPDAKRGNVFVAIVAGNENAETRDRLIRLCRQNLGPLKAPRKIIFLPDFPLLSSGKPDLPSIRKIVGGTL</sequence>
<dbReference type="Pfam" id="PF13193">
    <property type="entry name" value="AMP-binding_C"/>
    <property type="match status" value="1"/>
</dbReference>
<keyword evidence="6" id="KW-1185">Reference proteome</keyword>
<evidence type="ECO:0000259" key="4">
    <source>
        <dbReference type="Pfam" id="PF13193"/>
    </source>
</evidence>
<dbReference type="PANTHER" id="PTHR43201">
    <property type="entry name" value="ACYL-COA SYNTHETASE"/>
    <property type="match status" value="1"/>
</dbReference>
<dbReference type="Gene3D" id="3.40.50.12780">
    <property type="entry name" value="N-terminal domain of ligase-like"/>
    <property type="match status" value="1"/>
</dbReference>
<dbReference type="Proteomes" id="UP001589683">
    <property type="component" value="Unassembled WGS sequence"/>
</dbReference>
<dbReference type="InterPro" id="IPR045851">
    <property type="entry name" value="AMP-bd_C_sf"/>
</dbReference>
<proteinExistence type="inferred from homology"/>
<reference evidence="5 6" key="1">
    <citation type="submission" date="2024-09" db="EMBL/GenBank/DDBJ databases">
        <authorList>
            <person name="Sun Q."/>
            <person name="Mori K."/>
        </authorList>
    </citation>
    <scope>NUCLEOTIDE SEQUENCE [LARGE SCALE GENOMIC DNA]</scope>
    <source>
        <strain evidence="5 6">CECT 8726</strain>
    </source>
</reference>
<feature type="domain" description="AMP-binding enzyme C-terminal" evidence="4">
    <location>
        <begin position="342"/>
        <end position="416"/>
    </location>
</feature>
<accession>A0ABV5JF28</accession>
<dbReference type="InterPro" id="IPR000873">
    <property type="entry name" value="AMP-dep_synth/lig_dom"/>
</dbReference>
<comment type="caution">
    <text evidence="5">The sequence shown here is derived from an EMBL/GenBank/DDBJ whole genome shotgun (WGS) entry which is preliminary data.</text>
</comment>
<evidence type="ECO:0000256" key="2">
    <source>
        <dbReference type="ARBA" id="ARBA00022598"/>
    </source>
</evidence>